<keyword evidence="1" id="KW-0560">Oxidoreductase</keyword>
<name>A0A1Y1WCE1_9FUNG</name>
<dbReference type="AlphaFoldDB" id="A0A1Y1WCE1"/>
<dbReference type="SUPFAM" id="SSF50129">
    <property type="entry name" value="GroES-like"/>
    <property type="match status" value="2"/>
</dbReference>
<evidence type="ECO:0000259" key="2">
    <source>
        <dbReference type="SMART" id="SM00829"/>
    </source>
</evidence>
<dbReference type="InterPro" id="IPR013149">
    <property type="entry name" value="ADH-like_C"/>
</dbReference>
<dbReference type="Pfam" id="PF16884">
    <property type="entry name" value="ADH_N_2"/>
    <property type="match status" value="1"/>
</dbReference>
<dbReference type="CDD" id="cd05288">
    <property type="entry name" value="PGDH"/>
    <property type="match status" value="1"/>
</dbReference>
<sequence length="346" mass="36937">MTSARSITRVLANKYSPSGAPSLDNFKVMSAPAPTKDSLKENQVLVRSLYLSVDPYQRGRLIGTTNSYVPRYELNKPISNHGVAVVEASASADVAEGDIVYIRGAPWETKSVVDVAAVRKLPTGTIDNARDFVTVFGMPSFTAFVGLTTIGKPKAGETILVSSASGAVGQIVVQLAKARGLRVVGVAGSEDKIELVKSIGADTAFNYKTSDNFVASIKQAAPEGIDIYFDNVGGEFLDAALANINTGARIVSCGMISQYNAKSADEAYGLKNTFNILTKTATFQGILVGKYYGTPTEDEFMAEVGKLYKEGKLQYRIDETTGLENAPQAILNLFDGKNFGKSVVKV</sequence>
<dbReference type="RefSeq" id="XP_040744718.1">
    <property type="nucleotide sequence ID" value="XM_040889469.1"/>
</dbReference>
<dbReference type="Gene3D" id="3.40.50.720">
    <property type="entry name" value="NAD(P)-binding Rossmann-like Domain"/>
    <property type="match status" value="1"/>
</dbReference>
<dbReference type="PANTHER" id="PTHR43205:SF7">
    <property type="entry name" value="PROSTAGLANDIN REDUCTASE 1"/>
    <property type="match status" value="1"/>
</dbReference>
<dbReference type="Pfam" id="PF00107">
    <property type="entry name" value="ADH_zinc_N"/>
    <property type="match status" value="1"/>
</dbReference>
<dbReference type="GeneID" id="63806117"/>
<dbReference type="EMBL" id="MCFD01000004">
    <property type="protein sequence ID" value="ORX71203.1"/>
    <property type="molecule type" value="Genomic_DNA"/>
</dbReference>
<proteinExistence type="predicted"/>
<organism evidence="3 4">
    <name type="scientific">Linderina pennispora</name>
    <dbReference type="NCBI Taxonomy" id="61395"/>
    <lineage>
        <taxon>Eukaryota</taxon>
        <taxon>Fungi</taxon>
        <taxon>Fungi incertae sedis</taxon>
        <taxon>Zoopagomycota</taxon>
        <taxon>Kickxellomycotina</taxon>
        <taxon>Kickxellomycetes</taxon>
        <taxon>Kickxellales</taxon>
        <taxon>Kickxellaceae</taxon>
        <taxon>Linderina</taxon>
    </lineage>
</organism>
<dbReference type="Gene3D" id="3.90.180.10">
    <property type="entry name" value="Medium-chain alcohol dehydrogenases, catalytic domain"/>
    <property type="match status" value="1"/>
</dbReference>
<evidence type="ECO:0000313" key="4">
    <source>
        <dbReference type="Proteomes" id="UP000193922"/>
    </source>
</evidence>
<dbReference type="OrthoDB" id="809632at2759"/>
<dbReference type="FunFam" id="3.40.50.720:FF:000121">
    <property type="entry name" value="Prostaglandin reductase 2"/>
    <property type="match status" value="1"/>
</dbReference>
<gene>
    <name evidence="3" type="ORF">DL89DRAFT_277812</name>
</gene>
<dbReference type="SUPFAM" id="SSF51735">
    <property type="entry name" value="NAD(P)-binding Rossmann-fold domains"/>
    <property type="match status" value="1"/>
</dbReference>
<dbReference type="SMART" id="SM00829">
    <property type="entry name" value="PKS_ER"/>
    <property type="match status" value="1"/>
</dbReference>
<protein>
    <submittedName>
        <fullName evidence="3">Putative oxidoreductase</fullName>
    </submittedName>
</protein>
<comment type="caution">
    <text evidence="3">The sequence shown here is derived from an EMBL/GenBank/DDBJ whole genome shotgun (WGS) entry which is preliminary data.</text>
</comment>
<dbReference type="InterPro" id="IPR011032">
    <property type="entry name" value="GroES-like_sf"/>
</dbReference>
<dbReference type="InterPro" id="IPR041694">
    <property type="entry name" value="ADH_N_2"/>
</dbReference>
<dbReference type="InterPro" id="IPR036291">
    <property type="entry name" value="NAD(P)-bd_dom_sf"/>
</dbReference>
<feature type="domain" description="Enoyl reductase (ER)" evidence="2">
    <location>
        <begin position="21"/>
        <end position="344"/>
    </location>
</feature>
<reference evidence="3 4" key="1">
    <citation type="submission" date="2016-07" db="EMBL/GenBank/DDBJ databases">
        <title>Pervasive Adenine N6-methylation of Active Genes in Fungi.</title>
        <authorList>
            <consortium name="DOE Joint Genome Institute"/>
            <person name="Mondo S.J."/>
            <person name="Dannebaum R.O."/>
            <person name="Kuo R.C."/>
            <person name="Labutti K."/>
            <person name="Haridas S."/>
            <person name="Kuo A."/>
            <person name="Salamov A."/>
            <person name="Ahrendt S.R."/>
            <person name="Lipzen A."/>
            <person name="Sullivan W."/>
            <person name="Andreopoulos W.B."/>
            <person name="Clum A."/>
            <person name="Lindquist E."/>
            <person name="Daum C."/>
            <person name="Ramamoorthy G.K."/>
            <person name="Gryganskyi A."/>
            <person name="Culley D."/>
            <person name="Magnuson J.K."/>
            <person name="James T.Y."/>
            <person name="O'Malley M.A."/>
            <person name="Stajich J.E."/>
            <person name="Spatafora J.W."/>
            <person name="Visel A."/>
            <person name="Grigoriev I.V."/>
        </authorList>
    </citation>
    <scope>NUCLEOTIDE SEQUENCE [LARGE SCALE GENOMIC DNA]</scope>
    <source>
        <strain evidence="3 4">ATCC 12442</strain>
    </source>
</reference>
<dbReference type="PANTHER" id="PTHR43205">
    <property type="entry name" value="PROSTAGLANDIN REDUCTASE"/>
    <property type="match status" value="1"/>
</dbReference>
<accession>A0A1Y1WCE1</accession>
<dbReference type="InterPro" id="IPR020843">
    <property type="entry name" value="ER"/>
</dbReference>
<dbReference type="GO" id="GO:0016628">
    <property type="term" value="F:oxidoreductase activity, acting on the CH-CH group of donors, NAD or NADP as acceptor"/>
    <property type="evidence" value="ECO:0007669"/>
    <property type="project" value="InterPro"/>
</dbReference>
<evidence type="ECO:0000256" key="1">
    <source>
        <dbReference type="ARBA" id="ARBA00023002"/>
    </source>
</evidence>
<evidence type="ECO:0000313" key="3">
    <source>
        <dbReference type="EMBL" id="ORX71203.1"/>
    </source>
</evidence>
<keyword evidence="4" id="KW-1185">Reference proteome</keyword>
<dbReference type="Proteomes" id="UP000193922">
    <property type="component" value="Unassembled WGS sequence"/>
</dbReference>
<dbReference type="InterPro" id="IPR045010">
    <property type="entry name" value="MDR_fam"/>
</dbReference>